<evidence type="ECO:0000313" key="8">
    <source>
        <dbReference type="Proteomes" id="UP001225576"/>
    </source>
</evidence>
<dbReference type="PANTHER" id="PTHR36174:SF1">
    <property type="entry name" value="LIPID II:GLYCINE GLYCYLTRANSFERASE"/>
    <property type="match status" value="1"/>
</dbReference>
<dbReference type="GO" id="GO:0016755">
    <property type="term" value="F:aminoacyltransferase activity"/>
    <property type="evidence" value="ECO:0007669"/>
    <property type="project" value="InterPro"/>
</dbReference>
<dbReference type="EMBL" id="JASPDQ010000021">
    <property type="protein sequence ID" value="MDK8602421.1"/>
    <property type="molecule type" value="Genomic_DNA"/>
</dbReference>
<evidence type="ECO:0000256" key="5">
    <source>
        <dbReference type="ARBA" id="ARBA00023315"/>
    </source>
</evidence>
<keyword evidence="5" id="KW-0012">Acyltransferase</keyword>
<dbReference type="SUPFAM" id="SSF55729">
    <property type="entry name" value="Acyl-CoA N-acyltransferases (Nat)"/>
    <property type="match status" value="2"/>
</dbReference>
<dbReference type="GO" id="GO:0071555">
    <property type="term" value="P:cell wall organization"/>
    <property type="evidence" value="ECO:0007669"/>
    <property type="project" value="UniProtKB-KW"/>
</dbReference>
<name>A0AAW6ZLK8_9ACTO</name>
<comment type="caution">
    <text evidence="7">The sequence shown here is derived from an EMBL/GenBank/DDBJ whole genome shotgun (WGS) entry which is preliminary data.</text>
</comment>
<sequence>MTLVLEEVSLSTYERFIADHHPRVFLPQTPEYVRSRQAKDSRIETVALRTATGQIRGVAAIYFQPWRRVFYRAHVTYGPLLDTNDDPQLLGQFAAQLEAYVKRDKRVLSLRINPLIARAFYRDIELVEENPHAKAADEVLKSAGFTRITEEFYQRSDVQIRFIYTKDIAHLDFEEALASLAKGLRRRFRAPARYGIEVRFVGPEQFGDFLSLYELTAERNDMSALSGSSITLYKDLMEEFDSDHSVLCIAYYSPQRHRDHIDQELAEIQARQREVSARKETKAQLRELADLATRTAGLETQRELAAQFEQLAGHSGDVPVNSALGYAIGDELLLLLGAMNKEYHPVLRDYPVEAALFKWAVEHNIATYNTFGISGVFDESAPDANILRFKQWLNGNVEEFIGSYEKVLHRNMGKLAGVEV</sequence>
<evidence type="ECO:0000256" key="1">
    <source>
        <dbReference type="ARBA" id="ARBA00009943"/>
    </source>
</evidence>
<keyword evidence="4" id="KW-0573">Peptidoglycan synthesis</keyword>
<dbReference type="GO" id="GO:0008360">
    <property type="term" value="P:regulation of cell shape"/>
    <property type="evidence" value="ECO:0007669"/>
    <property type="project" value="UniProtKB-KW"/>
</dbReference>
<dbReference type="PROSITE" id="PS51191">
    <property type="entry name" value="FEMABX"/>
    <property type="match status" value="1"/>
</dbReference>
<keyword evidence="6" id="KW-0961">Cell wall biogenesis/degradation</keyword>
<dbReference type="Gene3D" id="3.40.630.30">
    <property type="match status" value="2"/>
</dbReference>
<dbReference type="InterPro" id="IPR050644">
    <property type="entry name" value="PG_Glycine_Bridge_Synth"/>
</dbReference>
<proteinExistence type="inferred from homology"/>
<dbReference type="AlphaFoldDB" id="A0AAW6ZLK8"/>
<evidence type="ECO:0000256" key="2">
    <source>
        <dbReference type="ARBA" id="ARBA00022679"/>
    </source>
</evidence>
<dbReference type="Gene3D" id="1.20.58.90">
    <property type="match status" value="1"/>
</dbReference>
<evidence type="ECO:0000256" key="3">
    <source>
        <dbReference type="ARBA" id="ARBA00022960"/>
    </source>
</evidence>
<dbReference type="Pfam" id="PF02388">
    <property type="entry name" value="FemAB"/>
    <property type="match status" value="1"/>
</dbReference>
<dbReference type="GO" id="GO:0009252">
    <property type="term" value="P:peptidoglycan biosynthetic process"/>
    <property type="evidence" value="ECO:0007669"/>
    <property type="project" value="UniProtKB-KW"/>
</dbReference>
<organism evidence="7 8">
    <name type="scientific">Trueperella bernardiae</name>
    <dbReference type="NCBI Taxonomy" id="59561"/>
    <lineage>
        <taxon>Bacteria</taxon>
        <taxon>Bacillati</taxon>
        <taxon>Actinomycetota</taxon>
        <taxon>Actinomycetes</taxon>
        <taxon>Actinomycetales</taxon>
        <taxon>Actinomycetaceae</taxon>
        <taxon>Trueperella</taxon>
    </lineage>
</organism>
<keyword evidence="3" id="KW-0133">Cell shape</keyword>
<accession>A0AAW6ZLK8</accession>
<dbReference type="Proteomes" id="UP001225576">
    <property type="component" value="Unassembled WGS sequence"/>
</dbReference>
<dbReference type="RefSeq" id="WP_068538579.1">
    <property type="nucleotide sequence ID" value="NZ_CP127099.1"/>
</dbReference>
<protein>
    <submittedName>
        <fullName evidence="7">Peptidoglycan bridge formation glycyltransferase FemA/FemB family protein</fullName>
    </submittedName>
</protein>
<evidence type="ECO:0000256" key="4">
    <source>
        <dbReference type="ARBA" id="ARBA00022984"/>
    </source>
</evidence>
<dbReference type="PANTHER" id="PTHR36174">
    <property type="entry name" value="LIPID II:GLYCINE GLYCYLTRANSFERASE"/>
    <property type="match status" value="1"/>
</dbReference>
<dbReference type="InterPro" id="IPR016181">
    <property type="entry name" value="Acyl_CoA_acyltransferase"/>
</dbReference>
<evidence type="ECO:0000256" key="6">
    <source>
        <dbReference type="ARBA" id="ARBA00023316"/>
    </source>
</evidence>
<comment type="similarity">
    <text evidence="1">Belongs to the FemABX family.</text>
</comment>
<reference evidence="7" key="1">
    <citation type="submission" date="2023-05" db="EMBL/GenBank/DDBJ databases">
        <title>Genomic Catalog of Human Bladder Bacteria.</title>
        <authorList>
            <person name="Du J."/>
        </authorList>
    </citation>
    <scope>NUCLEOTIDE SEQUENCE</scope>
    <source>
        <strain evidence="7">UMB1304A</strain>
    </source>
</reference>
<gene>
    <name evidence="7" type="ORF">QP858_08125</name>
</gene>
<evidence type="ECO:0000313" key="7">
    <source>
        <dbReference type="EMBL" id="MDK8602421.1"/>
    </source>
</evidence>
<keyword evidence="2" id="KW-0808">Transferase</keyword>
<dbReference type="InterPro" id="IPR003447">
    <property type="entry name" value="FEMABX"/>
</dbReference>